<feature type="transmembrane region" description="Helical" evidence="5">
    <location>
        <begin position="274"/>
        <end position="296"/>
    </location>
</feature>
<organism evidence="6 7">
    <name type="scientific">Piscibacillus salipiscarius</name>
    <dbReference type="NCBI Taxonomy" id="299480"/>
    <lineage>
        <taxon>Bacteria</taxon>
        <taxon>Bacillati</taxon>
        <taxon>Bacillota</taxon>
        <taxon>Bacilli</taxon>
        <taxon>Bacillales</taxon>
        <taxon>Bacillaceae</taxon>
        <taxon>Piscibacillus</taxon>
    </lineage>
</organism>
<comment type="subcellular location">
    <subcellularLocation>
        <location evidence="4">Cell membrane</location>
    </subcellularLocation>
    <subcellularLocation>
        <location evidence="1">Membrane</location>
        <topology evidence="1">Multi-pass membrane protein</topology>
    </subcellularLocation>
</comment>
<accession>A0ABW5QDB3</accession>
<sequence length="475" mass="53510">MNLDQSKLKLMFQGSEDVKFIEFTFDYNIKIMCIYCKGLCDKEFLMDEFIPTLEKHISEKLNKSNILKGYNKVNYQQLSKQEEIIEKVFSGELILYIQHEKNVYSFELGDPPNRQPEETSAEVTVRGPRDGFVESIDINVALIRRRLKTSSLSFETFKVGKRSLTQVGLLYFKDIAHSETINHIQSLIEKIDIDALVNNNQLEELLDETPFRVLPMMHYTGRPDFAIQSLIEGRFLILIDGSPIALIGPVNLPFLLKTGEDYEYPWLFNSFERLLRIVGMIIGITLPGFWVALAAFHPDQIPLVFLSSASQARQGIPLPTPVEALILVLLFDLLKEAGLRLPFSVGQILGVVGGLIIGDAAIRAGITSPANVVMIATSTVATFTISNQSLSGIVSLIRIFILIISSFLGLFGFFVATFFVLIHIANLRSFNLPYLAPLAPFTPKDIVNSLFHMPEKLKKTRFKMLRVRDSKRGGE</sequence>
<dbReference type="PIRSF" id="PIRSF005690">
    <property type="entry name" value="GerBA"/>
    <property type="match status" value="1"/>
</dbReference>
<feature type="transmembrane region" description="Helical" evidence="5">
    <location>
        <begin position="399"/>
        <end position="425"/>
    </location>
</feature>
<comment type="caution">
    <text evidence="6">The sequence shown here is derived from an EMBL/GenBank/DDBJ whole genome shotgun (WGS) entry which is preliminary data.</text>
</comment>
<protein>
    <submittedName>
        <fullName evidence="6">Spore germination protein</fullName>
    </submittedName>
</protein>
<keyword evidence="7" id="KW-1185">Reference proteome</keyword>
<dbReference type="InterPro" id="IPR050768">
    <property type="entry name" value="UPF0353/GerABKA_families"/>
</dbReference>
<dbReference type="EMBL" id="JBHUMZ010000050">
    <property type="protein sequence ID" value="MFD2639998.1"/>
    <property type="molecule type" value="Genomic_DNA"/>
</dbReference>
<evidence type="ECO:0000256" key="4">
    <source>
        <dbReference type="PIRNR" id="PIRNR005690"/>
    </source>
</evidence>
<keyword evidence="3 4" id="KW-0472">Membrane</keyword>
<dbReference type="Proteomes" id="UP001597452">
    <property type="component" value="Unassembled WGS sequence"/>
</dbReference>
<name>A0ABW5QDB3_9BACI</name>
<feature type="transmembrane region" description="Helical" evidence="5">
    <location>
        <begin position="341"/>
        <end position="362"/>
    </location>
</feature>
<keyword evidence="5" id="KW-0812">Transmembrane</keyword>
<evidence type="ECO:0000256" key="3">
    <source>
        <dbReference type="ARBA" id="ARBA00023136"/>
    </source>
</evidence>
<keyword evidence="5" id="KW-1133">Transmembrane helix</keyword>
<dbReference type="Pfam" id="PF03323">
    <property type="entry name" value="GerA"/>
    <property type="match status" value="1"/>
</dbReference>
<dbReference type="PANTHER" id="PTHR22550">
    <property type="entry name" value="SPORE GERMINATION PROTEIN"/>
    <property type="match status" value="1"/>
</dbReference>
<evidence type="ECO:0000256" key="2">
    <source>
        <dbReference type="ARBA" id="ARBA00005278"/>
    </source>
</evidence>
<comment type="similarity">
    <text evidence="2 4">Belongs to the GerABKA family.</text>
</comment>
<reference evidence="7" key="1">
    <citation type="journal article" date="2019" name="Int. J. Syst. Evol. Microbiol.">
        <title>The Global Catalogue of Microorganisms (GCM) 10K type strain sequencing project: providing services to taxonomists for standard genome sequencing and annotation.</title>
        <authorList>
            <consortium name="The Broad Institute Genomics Platform"/>
            <consortium name="The Broad Institute Genome Sequencing Center for Infectious Disease"/>
            <person name="Wu L."/>
            <person name="Ma J."/>
        </authorList>
    </citation>
    <scope>NUCLEOTIDE SEQUENCE [LARGE SCALE GENOMIC DNA]</scope>
    <source>
        <strain evidence="7">TISTR 1571</strain>
    </source>
</reference>
<feature type="transmembrane region" description="Helical" evidence="5">
    <location>
        <begin position="368"/>
        <end position="387"/>
    </location>
</feature>
<evidence type="ECO:0000256" key="5">
    <source>
        <dbReference type="SAM" id="Phobius"/>
    </source>
</evidence>
<proteinExistence type="inferred from homology"/>
<dbReference type="InterPro" id="IPR004995">
    <property type="entry name" value="Spore_Ger"/>
</dbReference>
<evidence type="ECO:0000256" key="1">
    <source>
        <dbReference type="ARBA" id="ARBA00004141"/>
    </source>
</evidence>
<gene>
    <name evidence="6" type="ORF">ACFSW4_14100</name>
</gene>
<evidence type="ECO:0000313" key="6">
    <source>
        <dbReference type="EMBL" id="MFD2639998.1"/>
    </source>
</evidence>
<dbReference type="RefSeq" id="WP_377330068.1">
    <property type="nucleotide sequence ID" value="NZ_JBHUMZ010000050.1"/>
</dbReference>
<evidence type="ECO:0000313" key="7">
    <source>
        <dbReference type="Proteomes" id="UP001597452"/>
    </source>
</evidence>
<dbReference type="PANTHER" id="PTHR22550:SF5">
    <property type="entry name" value="LEUCINE ZIPPER PROTEIN 4"/>
    <property type="match status" value="1"/>
</dbReference>